<dbReference type="Pfam" id="PF00069">
    <property type="entry name" value="Pkinase"/>
    <property type="match status" value="1"/>
</dbReference>
<protein>
    <recommendedName>
        <fullName evidence="2">Serine/threonine-protein kinase PknG</fullName>
        <ecNumber evidence="1">2.7.11.1</ecNumber>
    </recommendedName>
</protein>
<evidence type="ECO:0000313" key="13">
    <source>
        <dbReference type="Proteomes" id="UP001550628"/>
    </source>
</evidence>
<dbReference type="InterPro" id="IPR031634">
    <property type="entry name" value="PknG_rubred"/>
</dbReference>
<dbReference type="Gene3D" id="1.25.40.10">
    <property type="entry name" value="Tetratricopeptide repeat domain"/>
    <property type="match status" value="2"/>
</dbReference>
<dbReference type="Gene3D" id="3.30.200.20">
    <property type="entry name" value="Phosphorylase Kinase, domain 1"/>
    <property type="match status" value="1"/>
</dbReference>
<sequence>MTTDESVDRSGSGDVPEPPPTRAVDAARLRQPDGQPSAATRLGAGRVRDDHGTSGSVTGPGTTAAAGTAAHSETADGAGTAGHAESVAGMPDYSEPLVESTGYSETIADAGTGGYPETADGAGTAAQSTNAGGADTAAYTEAVAEAGAAGHPETTAADTAAPPETAAIAGTAAYAETAADAGPAGDPNGTSAARSDVHIETVAAAYTADSPETAAVAETADSPGTAAVAETANSPETAAVAGTAAYPGTAAAVASAGTGVRTGSGSTGSSGRGSGSQLRTGRSSRTVRSRPTVRTLVAGLVEIPPVETADPVAAVLTDPVVAEGKRFCWRCGKPVGRASASGPATTRGICPNCGAAFDFRPTLSPGDMVAGQYEVQGCLAHGGLGWIYLAVDRNVSDRWVVLKGLLHADDIEAQAVAVAEREFLAEVAHPGIVKIHNFVEHLLSDGEPIGFIVMEYVGGRSLRSMLDDRKRPERIPVAQAIAYILEVLPALDYLHATGLTYNDLKPDNIMVTEDQVKLLDLGAVAPIEAYGNLYGTRGFQAPEIARTGPTVASDIYTVGRTLAVLTLNMPTEHGAYRDGLPAPEDEPILSRYESFHRLLLCATDTDPDRRFPSAGAMADQLSGVLREILAFDTGVERPHRSTVFGKQRSAFGAEELIGQTDAYADGIARDTLLSAADIAAALPIPLLPRTDPAAARLTDTLQSDPDQALAALHEAREQLAEDPAAAPENLERELRLAEARILLDLDRVTEATDLLDAIPHTARRDWRIDWYTGMAGLREKDYEKAYSAFDAVLRVLPGELAPKLALAATAELVLQHWAPDETRAWRDYAENFYATTWRTDHGLVSAAFGSARLLTAAGRHREAVTALDEVPGSSRYFTTARMTVVLLLLTSAPVAELPEHTLREAAARVEALPPDERRAVQLRVMVLGCALAWLQAGNTPQRPRPPLMGVAFTEHALRDGTESGLRTLARFAPGRRHRYALVDLANYIRPNTWF</sequence>
<dbReference type="Gene3D" id="1.10.510.10">
    <property type="entry name" value="Transferase(Phosphotransferase) domain 1"/>
    <property type="match status" value="1"/>
</dbReference>
<feature type="compositionally biased region" description="Low complexity" evidence="10">
    <location>
        <begin position="53"/>
        <end position="72"/>
    </location>
</feature>
<dbReference type="InterPro" id="IPR008271">
    <property type="entry name" value="Ser/Thr_kinase_AS"/>
</dbReference>
<dbReference type="CDD" id="cd14014">
    <property type="entry name" value="STKc_PknB_like"/>
    <property type="match status" value="1"/>
</dbReference>
<feature type="region of interest" description="Disordered" evidence="10">
    <location>
        <begin position="1"/>
        <end position="131"/>
    </location>
</feature>
<feature type="compositionally biased region" description="Gly residues" evidence="10">
    <location>
        <begin position="260"/>
        <end position="274"/>
    </location>
</feature>
<dbReference type="PANTHER" id="PTHR24363:SF0">
    <property type="entry name" value="SERINE_THREONINE KINASE LIKE DOMAIN CONTAINING 1"/>
    <property type="match status" value="1"/>
</dbReference>
<evidence type="ECO:0000256" key="8">
    <source>
        <dbReference type="ARBA" id="ARBA00047899"/>
    </source>
</evidence>
<evidence type="ECO:0000256" key="3">
    <source>
        <dbReference type="ARBA" id="ARBA00022527"/>
    </source>
</evidence>
<dbReference type="EMBL" id="JBEYBF010000016">
    <property type="protein sequence ID" value="MEU1954681.1"/>
    <property type="molecule type" value="Genomic_DNA"/>
</dbReference>
<evidence type="ECO:0000256" key="4">
    <source>
        <dbReference type="ARBA" id="ARBA00022679"/>
    </source>
</evidence>
<evidence type="ECO:0000256" key="6">
    <source>
        <dbReference type="ARBA" id="ARBA00022777"/>
    </source>
</evidence>
<evidence type="ECO:0000256" key="7">
    <source>
        <dbReference type="ARBA" id="ARBA00022840"/>
    </source>
</evidence>
<dbReference type="SMART" id="SM00220">
    <property type="entry name" value="S_TKc"/>
    <property type="match status" value="1"/>
</dbReference>
<feature type="compositionally biased region" description="Low complexity" evidence="10">
    <location>
        <begin position="275"/>
        <end position="290"/>
    </location>
</feature>
<evidence type="ECO:0000313" key="12">
    <source>
        <dbReference type="EMBL" id="MEU1954681.1"/>
    </source>
</evidence>
<dbReference type="Proteomes" id="UP001550628">
    <property type="component" value="Unassembled WGS sequence"/>
</dbReference>
<dbReference type="InterPro" id="IPR031636">
    <property type="entry name" value="PknG_TPR"/>
</dbReference>
<dbReference type="PROSITE" id="PS00108">
    <property type="entry name" value="PROTEIN_KINASE_ST"/>
    <property type="match status" value="1"/>
</dbReference>
<dbReference type="RefSeq" id="WP_356957694.1">
    <property type="nucleotide sequence ID" value="NZ_JBEYBD010000010.1"/>
</dbReference>
<comment type="catalytic activity">
    <reaction evidence="8">
        <text>L-threonyl-[protein] + ATP = O-phospho-L-threonyl-[protein] + ADP + H(+)</text>
        <dbReference type="Rhea" id="RHEA:46608"/>
        <dbReference type="Rhea" id="RHEA-COMP:11060"/>
        <dbReference type="Rhea" id="RHEA-COMP:11605"/>
        <dbReference type="ChEBI" id="CHEBI:15378"/>
        <dbReference type="ChEBI" id="CHEBI:30013"/>
        <dbReference type="ChEBI" id="CHEBI:30616"/>
        <dbReference type="ChEBI" id="CHEBI:61977"/>
        <dbReference type="ChEBI" id="CHEBI:456216"/>
        <dbReference type="EC" id="2.7.11.1"/>
    </reaction>
</comment>
<evidence type="ECO:0000259" key="11">
    <source>
        <dbReference type="PROSITE" id="PS50011"/>
    </source>
</evidence>
<evidence type="ECO:0000256" key="5">
    <source>
        <dbReference type="ARBA" id="ARBA00022741"/>
    </source>
</evidence>
<name>A0ABV2WV01_9NOCA</name>
<accession>A0ABV2WV01</accession>
<dbReference type="InterPro" id="IPR000719">
    <property type="entry name" value="Prot_kinase_dom"/>
</dbReference>
<feature type="region of interest" description="Disordered" evidence="10">
    <location>
        <begin position="258"/>
        <end position="290"/>
    </location>
</feature>
<keyword evidence="4" id="KW-0808">Transferase</keyword>
<evidence type="ECO:0000256" key="10">
    <source>
        <dbReference type="SAM" id="MobiDB-lite"/>
    </source>
</evidence>
<dbReference type="InterPro" id="IPR011990">
    <property type="entry name" value="TPR-like_helical_dom_sf"/>
</dbReference>
<dbReference type="PROSITE" id="PS50011">
    <property type="entry name" value="PROTEIN_KINASE_DOM"/>
    <property type="match status" value="1"/>
</dbReference>
<dbReference type="SUPFAM" id="SSF48452">
    <property type="entry name" value="TPR-like"/>
    <property type="match status" value="1"/>
</dbReference>
<proteinExistence type="predicted"/>
<keyword evidence="3" id="KW-0723">Serine/threonine-protein kinase</keyword>
<evidence type="ECO:0000256" key="9">
    <source>
        <dbReference type="ARBA" id="ARBA00048679"/>
    </source>
</evidence>
<dbReference type="SUPFAM" id="SSF56112">
    <property type="entry name" value="Protein kinase-like (PK-like)"/>
    <property type="match status" value="1"/>
</dbReference>
<gene>
    <name evidence="12" type="ORF">ABZ510_22780</name>
</gene>
<keyword evidence="7" id="KW-0067">ATP-binding</keyword>
<comment type="caution">
    <text evidence="12">The sequence shown here is derived from an EMBL/GenBank/DDBJ whole genome shotgun (WGS) entry which is preliminary data.</text>
</comment>
<keyword evidence="5" id="KW-0547">Nucleotide-binding</keyword>
<keyword evidence="6" id="KW-0418">Kinase</keyword>
<dbReference type="InterPro" id="IPR011009">
    <property type="entry name" value="Kinase-like_dom_sf"/>
</dbReference>
<organism evidence="12 13">
    <name type="scientific">Nocardia rhamnosiphila</name>
    <dbReference type="NCBI Taxonomy" id="426716"/>
    <lineage>
        <taxon>Bacteria</taxon>
        <taxon>Bacillati</taxon>
        <taxon>Actinomycetota</taxon>
        <taxon>Actinomycetes</taxon>
        <taxon>Mycobacteriales</taxon>
        <taxon>Nocardiaceae</taxon>
        <taxon>Nocardia</taxon>
    </lineage>
</organism>
<comment type="catalytic activity">
    <reaction evidence="9">
        <text>L-seryl-[protein] + ATP = O-phospho-L-seryl-[protein] + ADP + H(+)</text>
        <dbReference type="Rhea" id="RHEA:17989"/>
        <dbReference type="Rhea" id="RHEA-COMP:9863"/>
        <dbReference type="Rhea" id="RHEA-COMP:11604"/>
        <dbReference type="ChEBI" id="CHEBI:15378"/>
        <dbReference type="ChEBI" id="CHEBI:29999"/>
        <dbReference type="ChEBI" id="CHEBI:30616"/>
        <dbReference type="ChEBI" id="CHEBI:83421"/>
        <dbReference type="ChEBI" id="CHEBI:456216"/>
        <dbReference type="EC" id="2.7.11.1"/>
    </reaction>
</comment>
<dbReference type="Pfam" id="PF16919">
    <property type="entry name" value="PknG_rubred"/>
    <property type="match status" value="1"/>
</dbReference>
<reference evidence="12 13" key="1">
    <citation type="submission" date="2024-06" db="EMBL/GenBank/DDBJ databases">
        <title>The Natural Products Discovery Center: Release of the First 8490 Sequenced Strains for Exploring Actinobacteria Biosynthetic Diversity.</title>
        <authorList>
            <person name="Kalkreuter E."/>
            <person name="Kautsar S.A."/>
            <person name="Yang D."/>
            <person name="Bader C.D."/>
            <person name="Teijaro C.N."/>
            <person name="Fluegel L."/>
            <person name="Davis C.M."/>
            <person name="Simpson J.R."/>
            <person name="Lauterbach L."/>
            <person name="Steele A.D."/>
            <person name="Gui C."/>
            <person name="Meng S."/>
            <person name="Li G."/>
            <person name="Viehrig K."/>
            <person name="Ye F."/>
            <person name="Su P."/>
            <person name="Kiefer A.F."/>
            <person name="Nichols A."/>
            <person name="Cepeda A.J."/>
            <person name="Yan W."/>
            <person name="Fan B."/>
            <person name="Jiang Y."/>
            <person name="Adhikari A."/>
            <person name="Zheng C.-J."/>
            <person name="Schuster L."/>
            <person name="Cowan T.M."/>
            <person name="Smanski M.J."/>
            <person name="Chevrette M.G."/>
            <person name="De Carvalho L.P.S."/>
            <person name="Shen B."/>
        </authorList>
    </citation>
    <scope>NUCLEOTIDE SEQUENCE [LARGE SCALE GENOMIC DNA]</scope>
    <source>
        <strain evidence="12 13">NPDC019708</strain>
    </source>
</reference>
<dbReference type="Pfam" id="PF16918">
    <property type="entry name" value="PknG_TPR"/>
    <property type="match status" value="1"/>
</dbReference>
<feature type="domain" description="Protein kinase" evidence="11">
    <location>
        <begin position="373"/>
        <end position="651"/>
    </location>
</feature>
<keyword evidence="13" id="KW-1185">Reference proteome</keyword>
<evidence type="ECO:0000256" key="2">
    <source>
        <dbReference type="ARBA" id="ARBA00014676"/>
    </source>
</evidence>
<dbReference type="PANTHER" id="PTHR24363">
    <property type="entry name" value="SERINE/THREONINE PROTEIN KINASE"/>
    <property type="match status" value="1"/>
</dbReference>
<evidence type="ECO:0000256" key="1">
    <source>
        <dbReference type="ARBA" id="ARBA00012513"/>
    </source>
</evidence>
<dbReference type="EC" id="2.7.11.1" evidence="1"/>